<sequence>MLQTLLIFGQSRSSSEVFVEIPERGNYVVYLDDDFAGSAKGRFRFYEVYRSIPTLIVMQDSQEVFRKRINVPANTRMLFSYSKRSGLRNVVNLPVFDRGQYALDNWDRSFNNNNNNGDEPIGHEVMTTEEHTKLMEMFKREPFEQNQLKLIKAAVKTNLMTTKQLITFLNQFYFDSKKLELAKYAYPYIADPKNFVAVTETLDFQSSKDQIFALMNKE</sequence>
<dbReference type="Proteomes" id="UP000094313">
    <property type="component" value="Chromosome"/>
</dbReference>
<evidence type="ECO:0000259" key="1">
    <source>
        <dbReference type="Pfam" id="PF14771"/>
    </source>
</evidence>
<dbReference type="KEGG" id="psty:BFS30_06570"/>
<evidence type="ECO:0000313" key="3">
    <source>
        <dbReference type="Proteomes" id="UP000094313"/>
    </source>
</evidence>
<name>A0A1D7QE47_9SPHI</name>
<dbReference type="AlphaFoldDB" id="A0A1D7QE47"/>
<dbReference type="Pfam" id="PF14771">
    <property type="entry name" value="DUF4476"/>
    <property type="match status" value="1"/>
</dbReference>
<proteinExistence type="predicted"/>
<reference evidence="2 3" key="1">
    <citation type="submission" date="2016-08" db="EMBL/GenBank/DDBJ databases">
        <authorList>
            <person name="Seilhamer J.J."/>
        </authorList>
    </citation>
    <scope>NUCLEOTIDE SEQUENCE [LARGE SCALE GENOMIC DNA]</scope>
    <source>
        <strain evidence="2 3">DX4</strain>
    </source>
</reference>
<accession>A0A1D7QE47</accession>
<dbReference type="EMBL" id="CP017141">
    <property type="protein sequence ID" value="AOM76859.1"/>
    <property type="molecule type" value="Genomic_DNA"/>
</dbReference>
<gene>
    <name evidence="2" type="ORF">BFS30_06570</name>
</gene>
<organism evidence="2 3">
    <name type="scientific">Pedobacter steynii</name>
    <dbReference type="NCBI Taxonomy" id="430522"/>
    <lineage>
        <taxon>Bacteria</taxon>
        <taxon>Pseudomonadati</taxon>
        <taxon>Bacteroidota</taxon>
        <taxon>Sphingobacteriia</taxon>
        <taxon>Sphingobacteriales</taxon>
        <taxon>Sphingobacteriaceae</taxon>
        <taxon>Pedobacter</taxon>
    </lineage>
</organism>
<keyword evidence="3" id="KW-1185">Reference proteome</keyword>
<feature type="domain" description="DUF4476" evidence="1">
    <location>
        <begin position="126"/>
        <end position="212"/>
    </location>
</feature>
<protein>
    <recommendedName>
        <fullName evidence="1">DUF4476 domain-containing protein</fullName>
    </recommendedName>
</protein>
<evidence type="ECO:0000313" key="2">
    <source>
        <dbReference type="EMBL" id="AOM76859.1"/>
    </source>
</evidence>
<dbReference type="InterPro" id="IPR028011">
    <property type="entry name" value="DUF4476"/>
</dbReference>